<evidence type="ECO:0000313" key="2">
    <source>
        <dbReference type="EMBL" id="RHN43163.1"/>
    </source>
</evidence>
<feature type="compositionally biased region" description="Basic and acidic residues" evidence="1">
    <location>
        <begin position="45"/>
        <end position="67"/>
    </location>
</feature>
<dbReference type="Gramene" id="rna49697">
    <property type="protein sequence ID" value="RHN43163.1"/>
    <property type="gene ID" value="gene49697"/>
</dbReference>
<accession>A0A396GRL6</accession>
<organism evidence="2 3">
    <name type="scientific">Medicago truncatula</name>
    <name type="common">Barrel medic</name>
    <name type="synonym">Medicago tribuloides</name>
    <dbReference type="NCBI Taxonomy" id="3880"/>
    <lineage>
        <taxon>Eukaryota</taxon>
        <taxon>Viridiplantae</taxon>
        <taxon>Streptophyta</taxon>
        <taxon>Embryophyta</taxon>
        <taxon>Tracheophyta</taxon>
        <taxon>Spermatophyta</taxon>
        <taxon>Magnoliopsida</taxon>
        <taxon>eudicotyledons</taxon>
        <taxon>Gunneridae</taxon>
        <taxon>Pentapetalae</taxon>
        <taxon>rosids</taxon>
        <taxon>fabids</taxon>
        <taxon>Fabales</taxon>
        <taxon>Fabaceae</taxon>
        <taxon>Papilionoideae</taxon>
        <taxon>50 kb inversion clade</taxon>
        <taxon>NPAAA clade</taxon>
        <taxon>Hologalegina</taxon>
        <taxon>IRL clade</taxon>
        <taxon>Trifolieae</taxon>
        <taxon>Medicago</taxon>
    </lineage>
</organism>
<dbReference type="Proteomes" id="UP000265566">
    <property type="component" value="Chromosome 8"/>
</dbReference>
<sequence>MILRILFEFYCGHTMETCFKKHDFTLRSKPKGKYFSCEDCGKKMDSGNHSEKEIPVAGKGKEERAERASLVMNAGS</sequence>
<feature type="region of interest" description="Disordered" evidence="1">
    <location>
        <begin position="45"/>
        <end position="76"/>
    </location>
</feature>
<comment type="caution">
    <text evidence="2">The sequence shown here is derived from an EMBL/GenBank/DDBJ whole genome shotgun (WGS) entry which is preliminary data.</text>
</comment>
<evidence type="ECO:0000256" key="1">
    <source>
        <dbReference type="SAM" id="MobiDB-lite"/>
    </source>
</evidence>
<reference evidence="3" key="1">
    <citation type="journal article" date="2018" name="Nat. Plants">
        <title>Whole-genome landscape of Medicago truncatula symbiotic genes.</title>
        <authorList>
            <person name="Pecrix Y."/>
            <person name="Staton S.E."/>
            <person name="Sallet E."/>
            <person name="Lelandais-Briere C."/>
            <person name="Moreau S."/>
            <person name="Carrere S."/>
            <person name="Blein T."/>
            <person name="Jardinaud M.F."/>
            <person name="Latrasse D."/>
            <person name="Zouine M."/>
            <person name="Zahm M."/>
            <person name="Kreplak J."/>
            <person name="Mayjonade B."/>
            <person name="Satge C."/>
            <person name="Perez M."/>
            <person name="Cauet S."/>
            <person name="Marande W."/>
            <person name="Chantry-Darmon C."/>
            <person name="Lopez-Roques C."/>
            <person name="Bouchez O."/>
            <person name="Berard A."/>
            <person name="Debelle F."/>
            <person name="Munos S."/>
            <person name="Bendahmane A."/>
            <person name="Berges H."/>
            <person name="Niebel A."/>
            <person name="Buitink J."/>
            <person name="Frugier F."/>
            <person name="Benhamed M."/>
            <person name="Crespi M."/>
            <person name="Gouzy J."/>
            <person name="Gamas P."/>
        </authorList>
    </citation>
    <scope>NUCLEOTIDE SEQUENCE [LARGE SCALE GENOMIC DNA]</scope>
    <source>
        <strain evidence="3">cv. Jemalong A17</strain>
    </source>
</reference>
<protein>
    <submittedName>
        <fullName evidence="2">Uncharacterized protein</fullName>
    </submittedName>
</protein>
<proteinExistence type="predicted"/>
<name>A0A396GRL6_MEDTR</name>
<gene>
    <name evidence="2" type="ORF">MtrunA17_Chr8g0384801</name>
</gene>
<dbReference type="AlphaFoldDB" id="A0A396GRL6"/>
<evidence type="ECO:0000313" key="3">
    <source>
        <dbReference type="Proteomes" id="UP000265566"/>
    </source>
</evidence>
<dbReference type="EMBL" id="PSQE01000008">
    <property type="protein sequence ID" value="RHN43163.1"/>
    <property type="molecule type" value="Genomic_DNA"/>
</dbReference>